<accession>X0SQB9</accession>
<reference evidence="1" key="1">
    <citation type="journal article" date="2014" name="Front. Microbiol.">
        <title>High frequency of phylogenetically diverse reductive dehalogenase-homologous genes in deep subseafloor sedimentary metagenomes.</title>
        <authorList>
            <person name="Kawai M."/>
            <person name="Futagami T."/>
            <person name="Toyoda A."/>
            <person name="Takaki Y."/>
            <person name="Nishi S."/>
            <person name="Hori S."/>
            <person name="Arai W."/>
            <person name="Tsubouchi T."/>
            <person name="Morono Y."/>
            <person name="Uchiyama I."/>
            <person name="Ito T."/>
            <person name="Fujiyama A."/>
            <person name="Inagaki F."/>
            <person name="Takami H."/>
        </authorList>
    </citation>
    <scope>NUCLEOTIDE SEQUENCE</scope>
    <source>
        <strain evidence="1">Expedition CK06-06</strain>
    </source>
</reference>
<dbReference type="AlphaFoldDB" id="X0SQB9"/>
<gene>
    <name evidence="1" type="ORF">S01H1_06742</name>
</gene>
<feature type="non-terminal residue" evidence="1">
    <location>
        <position position="94"/>
    </location>
</feature>
<sequence>MFDKYKAKKQREINLVELESKEFEVAIKQNEYALKQIEEASNIVVDRDLLDGWTILGKDDLESTPEGHQTMLDQAFKLYHNNLHARNIIRTLTK</sequence>
<name>X0SQB9_9ZZZZ</name>
<evidence type="ECO:0000313" key="1">
    <source>
        <dbReference type="EMBL" id="GAF83308.1"/>
    </source>
</evidence>
<protein>
    <submittedName>
        <fullName evidence="1">Uncharacterized protein</fullName>
    </submittedName>
</protein>
<proteinExistence type="predicted"/>
<dbReference type="EMBL" id="BARS01003474">
    <property type="protein sequence ID" value="GAF83308.1"/>
    <property type="molecule type" value="Genomic_DNA"/>
</dbReference>
<organism evidence="1">
    <name type="scientific">marine sediment metagenome</name>
    <dbReference type="NCBI Taxonomy" id="412755"/>
    <lineage>
        <taxon>unclassified sequences</taxon>
        <taxon>metagenomes</taxon>
        <taxon>ecological metagenomes</taxon>
    </lineage>
</organism>
<comment type="caution">
    <text evidence="1">The sequence shown here is derived from an EMBL/GenBank/DDBJ whole genome shotgun (WGS) entry which is preliminary data.</text>
</comment>